<proteinExistence type="predicted"/>
<dbReference type="AlphaFoldDB" id="X0TB25"/>
<organism evidence="1">
    <name type="scientific">marine sediment metagenome</name>
    <dbReference type="NCBI Taxonomy" id="412755"/>
    <lineage>
        <taxon>unclassified sequences</taxon>
        <taxon>metagenomes</taxon>
        <taxon>ecological metagenomes</taxon>
    </lineage>
</organism>
<protein>
    <submittedName>
        <fullName evidence="1">Uncharacterized protein</fullName>
    </submittedName>
</protein>
<reference evidence="1" key="1">
    <citation type="journal article" date="2014" name="Front. Microbiol.">
        <title>High frequency of phylogenetically diverse reductive dehalogenase-homologous genes in deep subseafloor sedimentary metagenomes.</title>
        <authorList>
            <person name="Kawai M."/>
            <person name="Futagami T."/>
            <person name="Toyoda A."/>
            <person name="Takaki Y."/>
            <person name="Nishi S."/>
            <person name="Hori S."/>
            <person name="Arai W."/>
            <person name="Tsubouchi T."/>
            <person name="Morono Y."/>
            <person name="Uchiyama I."/>
            <person name="Ito T."/>
            <person name="Fujiyama A."/>
            <person name="Inagaki F."/>
            <person name="Takami H."/>
        </authorList>
    </citation>
    <scope>NUCLEOTIDE SEQUENCE</scope>
    <source>
        <strain evidence="1">Expedition CK06-06</strain>
    </source>
</reference>
<evidence type="ECO:0000313" key="1">
    <source>
        <dbReference type="EMBL" id="GAF90728.1"/>
    </source>
</evidence>
<sequence>AYASRDSGANWVQATLADEGDYGSGKRILEGEADVSGQAADKTMKWKVTTHNAKDLKLHGIGESWA</sequence>
<accession>X0TB25</accession>
<dbReference type="EMBL" id="BARS01019421">
    <property type="protein sequence ID" value="GAF90728.1"/>
    <property type="molecule type" value="Genomic_DNA"/>
</dbReference>
<comment type="caution">
    <text evidence="1">The sequence shown here is derived from an EMBL/GenBank/DDBJ whole genome shotgun (WGS) entry which is preliminary data.</text>
</comment>
<feature type="non-terminal residue" evidence="1">
    <location>
        <position position="1"/>
    </location>
</feature>
<name>X0TB25_9ZZZZ</name>
<gene>
    <name evidence="1" type="ORF">S01H1_31482</name>
</gene>